<protein>
    <recommendedName>
        <fullName evidence="2">Myb-like domain-containing protein</fullName>
    </recommendedName>
</protein>
<feature type="compositionally biased region" description="Low complexity" evidence="1">
    <location>
        <begin position="126"/>
        <end position="150"/>
    </location>
</feature>
<dbReference type="Pfam" id="PF13837">
    <property type="entry name" value="Myb_DNA-bind_4"/>
    <property type="match status" value="1"/>
</dbReference>
<name>A0A9X0D8M7_9CNID</name>
<comment type="caution">
    <text evidence="3">The sequence shown here is derived from an EMBL/GenBank/DDBJ whole genome shotgun (WGS) entry which is preliminary data.</text>
</comment>
<feature type="domain" description="Myb-like" evidence="2">
    <location>
        <begin position="17"/>
        <end position="81"/>
    </location>
</feature>
<dbReference type="PANTHER" id="PTHR31307:SF63">
    <property type="entry name" value="MYB_SANT-LIKE DNA-BINDING DOMAIN-CONTAINING PROTEIN"/>
    <property type="match status" value="1"/>
</dbReference>
<reference evidence="3" key="1">
    <citation type="submission" date="2023-01" db="EMBL/GenBank/DDBJ databases">
        <title>Genome assembly of the deep-sea coral Lophelia pertusa.</title>
        <authorList>
            <person name="Herrera S."/>
            <person name="Cordes E."/>
        </authorList>
    </citation>
    <scope>NUCLEOTIDE SEQUENCE</scope>
    <source>
        <strain evidence="3">USNM1676648</strain>
        <tissue evidence="3">Polyp</tissue>
    </source>
</reference>
<evidence type="ECO:0000313" key="3">
    <source>
        <dbReference type="EMBL" id="KAJ7390870.1"/>
    </source>
</evidence>
<gene>
    <name evidence="3" type="ORF">OS493_021761</name>
</gene>
<dbReference type="AlphaFoldDB" id="A0A9X0D8M7"/>
<feature type="compositionally biased region" description="Basic and acidic residues" evidence="1">
    <location>
        <begin position="156"/>
        <end position="174"/>
    </location>
</feature>
<accession>A0A9X0D8M7</accession>
<dbReference type="OrthoDB" id="3066195at2759"/>
<evidence type="ECO:0000313" key="4">
    <source>
        <dbReference type="Proteomes" id="UP001163046"/>
    </source>
</evidence>
<evidence type="ECO:0000259" key="2">
    <source>
        <dbReference type="PROSITE" id="PS50090"/>
    </source>
</evidence>
<dbReference type="Proteomes" id="UP001163046">
    <property type="component" value="Unassembled WGS sequence"/>
</dbReference>
<dbReference type="EMBL" id="MU825410">
    <property type="protein sequence ID" value="KAJ7390870.1"/>
    <property type="molecule type" value="Genomic_DNA"/>
</dbReference>
<sequence length="251" mass="28486">MAIEATASSISNQKTTKPRKVYETWSKAEQEILVQLWAEHHEWLESREARTAWRKICDELNSRMESSKTVDKCMKKMKILIEKYKEAKEWNRKQSGGSKRKSILFDEIDAILGCRDIVTLSNVSEAGTSASSSPSNTSSSSSSAGSPVGSDDVDEQSNKKKSVGELTKKKDARNERKKSRKRNRADFEERDEEERNEFRESMDAFKKCGDNLSNFMETFSETPKQQMGMMGQFIGAMTQFMNKNTASSSPN</sequence>
<dbReference type="InterPro" id="IPR001005">
    <property type="entry name" value="SANT/Myb"/>
</dbReference>
<dbReference type="PANTHER" id="PTHR31307">
    <property type="entry name" value="TRIHELIX TRANSCRIPTION FACTOR ASIL2"/>
    <property type="match status" value="1"/>
</dbReference>
<keyword evidence="4" id="KW-1185">Reference proteome</keyword>
<dbReference type="InterPro" id="IPR044823">
    <property type="entry name" value="ASIL1/2-like"/>
</dbReference>
<proteinExistence type="predicted"/>
<dbReference type="InterPro" id="IPR044822">
    <property type="entry name" value="Myb_DNA-bind_4"/>
</dbReference>
<feature type="region of interest" description="Disordered" evidence="1">
    <location>
        <begin position="126"/>
        <end position="199"/>
    </location>
</feature>
<evidence type="ECO:0000256" key="1">
    <source>
        <dbReference type="SAM" id="MobiDB-lite"/>
    </source>
</evidence>
<dbReference type="PROSITE" id="PS50090">
    <property type="entry name" value="MYB_LIKE"/>
    <property type="match status" value="1"/>
</dbReference>
<organism evidence="3 4">
    <name type="scientific">Desmophyllum pertusum</name>
    <dbReference type="NCBI Taxonomy" id="174260"/>
    <lineage>
        <taxon>Eukaryota</taxon>
        <taxon>Metazoa</taxon>
        <taxon>Cnidaria</taxon>
        <taxon>Anthozoa</taxon>
        <taxon>Hexacorallia</taxon>
        <taxon>Scleractinia</taxon>
        <taxon>Caryophylliina</taxon>
        <taxon>Caryophylliidae</taxon>
        <taxon>Desmophyllum</taxon>
    </lineage>
</organism>